<dbReference type="GO" id="GO:0008270">
    <property type="term" value="F:zinc ion binding"/>
    <property type="evidence" value="ECO:0007669"/>
    <property type="project" value="UniProtKB-KW"/>
</dbReference>
<sequence length="149" mass="16822">MASDGASSTARRVPLPSTVKCVEAAEEKDDIAPTCKCGVYIILYKSRTTTNPNRLFFGCPFFKLKNSSHCKFFLWLDDHVSTVRVLDKFMTENEVDDLKVYLGKKVVEQRLTDLEKKLLHLERKKNVNLYLLIVVVVSVILGSIVAKLG</sequence>
<feature type="transmembrane region" description="Helical" evidence="5">
    <location>
        <begin position="127"/>
        <end position="146"/>
    </location>
</feature>
<dbReference type="AlphaFoldDB" id="A0A9C6TJI9"/>
<dbReference type="KEGG" id="adu:127741473"/>
<reference evidence="8" key="2">
    <citation type="submission" date="2025-08" db="UniProtKB">
        <authorList>
            <consortium name="RefSeq"/>
        </authorList>
    </citation>
    <scope>IDENTIFICATION</scope>
    <source>
        <tissue evidence="8">Whole plant</tissue>
    </source>
</reference>
<keyword evidence="5" id="KW-1133">Transmembrane helix</keyword>
<feature type="domain" description="GRF-type" evidence="6">
    <location>
        <begin position="35"/>
        <end position="79"/>
    </location>
</feature>
<reference evidence="7" key="1">
    <citation type="journal article" date="2016" name="Nat. Genet.">
        <title>The genome sequences of Arachis duranensis and Arachis ipaensis, the diploid ancestors of cultivated peanut.</title>
        <authorList>
            <person name="Bertioli D.J."/>
            <person name="Cannon S.B."/>
            <person name="Froenicke L."/>
            <person name="Huang G."/>
            <person name="Farmer A.D."/>
            <person name="Cannon E.K."/>
            <person name="Liu X."/>
            <person name="Gao D."/>
            <person name="Clevenger J."/>
            <person name="Dash S."/>
            <person name="Ren L."/>
            <person name="Moretzsohn M.C."/>
            <person name="Shirasawa K."/>
            <person name="Huang W."/>
            <person name="Vidigal B."/>
            <person name="Abernathy B."/>
            <person name="Chu Y."/>
            <person name="Niederhuth C.E."/>
            <person name="Umale P."/>
            <person name="Araujo A.C."/>
            <person name="Kozik A."/>
            <person name="Kim K.D."/>
            <person name="Burow M.D."/>
            <person name="Varshney R.K."/>
            <person name="Wang X."/>
            <person name="Zhang X."/>
            <person name="Barkley N."/>
            <person name="Guimaraes P.M."/>
            <person name="Isobe S."/>
            <person name="Guo B."/>
            <person name="Liao B."/>
            <person name="Stalker H.T."/>
            <person name="Schmitz R.J."/>
            <person name="Scheffler B.E."/>
            <person name="Leal-Bertioli S.C."/>
            <person name="Xun X."/>
            <person name="Jackson S.A."/>
            <person name="Michelmore R."/>
            <person name="Ozias-Akins P."/>
        </authorList>
    </citation>
    <scope>NUCLEOTIDE SEQUENCE [LARGE SCALE GENOMIC DNA]</scope>
    <source>
        <strain evidence="7">cv. V14167</strain>
    </source>
</reference>
<dbReference type="PANTHER" id="PTHR33248">
    <property type="entry name" value="ZINC ION-BINDING PROTEIN"/>
    <property type="match status" value="1"/>
</dbReference>
<evidence type="ECO:0000256" key="4">
    <source>
        <dbReference type="PROSITE-ProRule" id="PRU01343"/>
    </source>
</evidence>
<keyword evidence="5" id="KW-0472">Membrane</keyword>
<keyword evidence="2 4" id="KW-0863">Zinc-finger</keyword>
<evidence type="ECO:0000256" key="5">
    <source>
        <dbReference type="SAM" id="Phobius"/>
    </source>
</evidence>
<dbReference type="Proteomes" id="UP000515211">
    <property type="component" value="Chromosome 9"/>
</dbReference>
<dbReference type="GeneID" id="127741473"/>
<evidence type="ECO:0000259" key="6">
    <source>
        <dbReference type="PROSITE" id="PS51999"/>
    </source>
</evidence>
<organism evidence="7 8">
    <name type="scientific">Arachis duranensis</name>
    <name type="common">Wild peanut</name>
    <dbReference type="NCBI Taxonomy" id="130453"/>
    <lineage>
        <taxon>Eukaryota</taxon>
        <taxon>Viridiplantae</taxon>
        <taxon>Streptophyta</taxon>
        <taxon>Embryophyta</taxon>
        <taxon>Tracheophyta</taxon>
        <taxon>Spermatophyta</taxon>
        <taxon>Magnoliopsida</taxon>
        <taxon>eudicotyledons</taxon>
        <taxon>Gunneridae</taxon>
        <taxon>Pentapetalae</taxon>
        <taxon>rosids</taxon>
        <taxon>fabids</taxon>
        <taxon>Fabales</taxon>
        <taxon>Fabaceae</taxon>
        <taxon>Papilionoideae</taxon>
        <taxon>50 kb inversion clade</taxon>
        <taxon>dalbergioids sensu lato</taxon>
        <taxon>Dalbergieae</taxon>
        <taxon>Pterocarpus clade</taxon>
        <taxon>Arachis</taxon>
    </lineage>
</organism>
<evidence type="ECO:0000256" key="1">
    <source>
        <dbReference type="ARBA" id="ARBA00022723"/>
    </source>
</evidence>
<dbReference type="InterPro" id="IPR010666">
    <property type="entry name" value="Znf_GRF"/>
</dbReference>
<evidence type="ECO:0000256" key="3">
    <source>
        <dbReference type="ARBA" id="ARBA00022833"/>
    </source>
</evidence>
<dbReference type="RefSeq" id="XP_052109918.1">
    <property type="nucleotide sequence ID" value="XM_052253958.1"/>
</dbReference>
<evidence type="ECO:0000256" key="2">
    <source>
        <dbReference type="ARBA" id="ARBA00022771"/>
    </source>
</evidence>
<evidence type="ECO:0000313" key="7">
    <source>
        <dbReference type="Proteomes" id="UP000515211"/>
    </source>
</evidence>
<proteinExistence type="predicted"/>
<keyword evidence="1" id="KW-0479">Metal-binding</keyword>
<protein>
    <submittedName>
        <fullName evidence="8">Uncharacterized protein LOC127741473</fullName>
    </submittedName>
</protein>
<name>A0A9C6TJI9_ARADU</name>
<dbReference type="Pfam" id="PF06839">
    <property type="entry name" value="Zn_ribbon_GRF"/>
    <property type="match status" value="1"/>
</dbReference>
<gene>
    <name evidence="8" type="primary">LOC127741473</name>
</gene>
<keyword evidence="7" id="KW-1185">Reference proteome</keyword>
<keyword evidence="5" id="KW-0812">Transmembrane</keyword>
<evidence type="ECO:0000313" key="8">
    <source>
        <dbReference type="RefSeq" id="XP_052109918.1"/>
    </source>
</evidence>
<dbReference type="PROSITE" id="PS51999">
    <property type="entry name" value="ZF_GRF"/>
    <property type="match status" value="1"/>
</dbReference>
<accession>A0A9C6TJI9</accession>
<keyword evidence="3" id="KW-0862">Zinc</keyword>